<evidence type="ECO:0000313" key="2">
    <source>
        <dbReference type="Proteomes" id="UP000198891"/>
    </source>
</evidence>
<evidence type="ECO:0000313" key="1">
    <source>
        <dbReference type="EMBL" id="SDY85368.1"/>
    </source>
</evidence>
<dbReference type="EMBL" id="FNPZ01000001">
    <property type="protein sequence ID" value="SDY85368.1"/>
    <property type="molecule type" value="Genomic_DNA"/>
</dbReference>
<gene>
    <name evidence="1" type="ORF">SAMN05216554_1750</name>
</gene>
<dbReference type="RefSeq" id="WP_092551477.1">
    <property type="nucleotide sequence ID" value="NZ_FNPZ01000001.1"/>
</dbReference>
<organism evidence="1 2">
    <name type="scientific">Herbiconiux ginsengi</name>
    <dbReference type="NCBI Taxonomy" id="381665"/>
    <lineage>
        <taxon>Bacteria</taxon>
        <taxon>Bacillati</taxon>
        <taxon>Actinomycetota</taxon>
        <taxon>Actinomycetes</taxon>
        <taxon>Micrococcales</taxon>
        <taxon>Microbacteriaceae</taxon>
        <taxon>Herbiconiux</taxon>
    </lineage>
</organism>
<proteinExistence type="predicted"/>
<reference evidence="1 2" key="1">
    <citation type="submission" date="2016-10" db="EMBL/GenBank/DDBJ databases">
        <authorList>
            <person name="de Groot N.N."/>
        </authorList>
    </citation>
    <scope>NUCLEOTIDE SEQUENCE [LARGE SCALE GENOMIC DNA]</scope>
    <source>
        <strain evidence="1 2">CGMCC 4.3491</strain>
    </source>
</reference>
<sequence>MGSVTPFHQAQIDRLTAISRPSWEESALLGCLERLRAGGLTEGGRVRVHDCWVITDGFCVVYTAPGGQDAGVRVIADGEQFQSAFTFDPTATDFGVDIADFTIGEPLGTRVGTLVPDEDGLGWWGDPPLPPAPKRR</sequence>
<dbReference type="Proteomes" id="UP000198891">
    <property type="component" value="Unassembled WGS sequence"/>
</dbReference>
<protein>
    <submittedName>
        <fullName evidence="1">Uncharacterized protein</fullName>
    </submittedName>
</protein>
<name>A0A1H3N945_9MICO</name>
<dbReference type="OrthoDB" id="5019996at2"/>
<keyword evidence="2" id="KW-1185">Reference proteome</keyword>
<accession>A0A1H3N945</accession>
<dbReference type="AlphaFoldDB" id="A0A1H3N945"/>
<dbReference type="STRING" id="381665.SAMN05216554_1750"/>